<evidence type="ECO:0000256" key="2">
    <source>
        <dbReference type="SAM" id="Phobius"/>
    </source>
</evidence>
<protein>
    <submittedName>
        <fullName evidence="3">Uncharacterized protein</fullName>
    </submittedName>
</protein>
<feature type="region of interest" description="Disordered" evidence="1">
    <location>
        <begin position="63"/>
        <end position="83"/>
    </location>
</feature>
<sequence length="83" mass="9301">LSSTLWIINGRVLALKLLIIYTKVINSFFVLYGIGQAFFRNNGRREHNRGDIHVLSLTKAAAYSSEKHPSPPLFLSNDQKSGV</sequence>
<dbReference type="HOGENOM" id="CLU_2547669_0_0_9"/>
<name>U1WQ01_ANEAE</name>
<dbReference type="AlphaFoldDB" id="U1WQ01"/>
<comment type="caution">
    <text evidence="3">The sequence shown here is derived from an EMBL/GenBank/DDBJ whole genome shotgun (WGS) entry which is preliminary data.</text>
</comment>
<keyword evidence="2" id="KW-0812">Transmembrane</keyword>
<proteinExistence type="predicted"/>
<gene>
    <name evidence="3" type="ORF">HMPREF0083_06099</name>
</gene>
<feature type="transmembrane region" description="Helical" evidence="2">
    <location>
        <begin position="20"/>
        <end position="39"/>
    </location>
</feature>
<evidence type="ECO:0000313" key="3">
    <source>
        <dbReference type="EMBL" id="ERI04358.1"/>
    </source>
</evidence>
<keyword evidence="2" id="KW-1133">Transmembrane helix</keyword>
<evidence type="ECO:0000256" key="1">
    <source>
        <dbReference type="SAM" id="MobiDB-lite"/>
    </source>
</evidence>
<accession>U1WQ01</accession>
<evidence type="ECO:0000313" key="4">
    <source>
        <dbReference type="Proteomes" id="UP000016511"/>
    </source>
</evidence>
<keyword evidence="4" id="KW-1185">Reference proteome</keyword>
<dbReference type="Proteomes" id="UP000016511">
    <property type="component" value="Unassembled WGS sequence"/>
</dbReference>
<feature type="non-terminal residue" evidence="3">
    <location>
        <position position="1"/>
    </location>
</feature>
<organism evidence="3 4">
    <name type="scientific">Aneurinibacillus aneurinilyticus ATCC 12856</name>
    <dbReference type="NCBI Taxonomy" id="649747"/>
    <lineage>
        <taxon>Bacteria</taxon>
        <taxon>Bacillati</taxon>
        <taxon>Bacillota</taxon>
        <taxon>Bacilli</taxon>
        <taxon>Bacillales</taxon>
        <taxon>Paenibacillaceae</taxon>
        <taxon>Aneurinibacillus group</taxon>
        <taxon>Aneurinibacillus</taxon>
    </lineage>
</organism>
<dbReference type="EMBL" id="AWSJ01000388">
    <property type="protein sequence ID" value="ERI04358.1"/>
    <property type="molecule type" value="Genomic_DNA"/>
</dbReference>
<keyword evidence="2" id="KW-0472">Membrane</keyword>
<reference evidence="3 4" key="1">
    <citation type="submission" date="2013-08" db="EMBL/GenBank/DDBJ databases">
        <authorList>
            <person name="Weinstock G."/>
            <person name="Sodergren E."/>
            <person name="Wylie T."/>
            <person name="Fulton L."/>
            <person name="Fulton R."/>
            <person name="Fronick C."/>
            <person name="O'Laughlin M."/>
            <person name="Godfrey J."/>
            <person name="Miner T."/>
            <person name="Herter B."/>
            <person name="Appelbaum E."/>
            <person name="Cordes M."/>
            <person name="Lek S."/>
            <person name="Wollam A."/>
            <person name="Pepin K.H."/>
            <person name="Palsikar V.B."/>
            <person name="Mitreva M."/>
            <person name="Wilson R.K."/>
        </authorList>
    </citation>
    <scope>NUCLEOTIDE SEQUENCE [LARGE SCALE GENOMIC DNA]</scope>
    <source>
        <strain evidence="3 4">ATCC 12856</strain>
    </source>
</reference>